<evidence type="ECO:0000256" key="9">
    <source>
        <dbReference type="ARBA" id="ARBA00023065"/>
    </source>
</evidence>
<keyword evidence="7 12" id="KW-0067">ATP-binding</keyword>
<keyword evidence="4" id="KW-1003">Cell membrane</keyword>
<evidence type="ECO:0000256" key="2">
    <source>
        <dbReference type="ARBA" id="ARBA00005417"/>
    </source>
</evidence>
<feature type="domain" description="ABC transporter" evidence="11">
    <location>
        <begin position="10"/>
        <end position="245"/>
    </location>
</feature>
<dbReference type="GO" id="GO:0006826">
    <property type="term" value="P:iron ion transport"/>
    <property type="evidence" value="ECO:0007669"/>
    <property type="project" value="UniProtKB-KW"/>
</dbReference>
<accession>A0A4R3YZV2</accession>
<keyword evidence="9" id="KW-0406">Ion transport</keyword>
<keyword evidence="10" id="KW-0472">Membrane</keyword>
<dbReference type="Proteomes" id="UP000295719">
    <property type="component" value="Unassembled WGS sequence"/>
</dbReference>
<dbReference type="SUPFAM" id="SSF52540">
    <property type="entry name" value="P-loop containing nucleoside triphosphate hydrolases"/>
    <property type="match status" value="1"/>
</dbReference>
<dbReference type="GO" id="GO:0005886">
    <property type="term" value="C:plasma membrane"/>
    <property type="evidence" value="ECO:0007669"/>
    <property type="project" value="UniProtKB-SubCell"/>
</dbReference>
<name>A0A4R3YZV2_9GAMM</name>
<evidence type="ECO:0000313" key="12">
    <source>
        <dbReference type="EMBL" id="TCV98351.1"/>
    </source>
</evidence>
<dbReference type="GO" id="GO:0005524">
    <property type="term" value="F:ATP binding"/>
    <property type="evidence" value="ECO:0007669"/>
    <property type="project" value="UniProtKB-KW"/>
</dbReference>
<evidence type="ECO:0000256" key="4">
    <source>
        <dbReference type="ARBA" id="ARBA00022475"/>
    </source>
</evidence>
<dbReference type="InterPro" id="IPR003439">
    <property type="entry name" value="ABC_transporter-like_ATP-bd"/>
</dbReference>
<evidence type="ECO:0000256" key="3">
    <source>
        <dbReference type="ARBA" id="ARBA00022448"/>
    </source>
</evidence>
<dbReference type="PROSITE" id="PS00211">
    <property type="entry name" value="ABC_TRANSPORTER_1"/>
    <property type="match status" value="1"/>
</dbReference>
<comment type="caution">
    <text evidence="12">The sequence shown here is derived from an EMBL/GenBank/DDBJ whole genome shotgun (WGS) entry which is preliminary data.</text>
</comment>
<dbReference type="InterPro" id="IPR003593">
    <property type="entry name" value="AAA+_ATPase"/>
</dbReference>
<dbReference type="PANTHER" id="PTHR42771">
    <property type="entry name" value="IRON(3+)-HYDROXAMATE IMPORT ATP-BINDING PROTEIN FHUC"/>
    <property type="match status" value="1"/>
</dbReference>
<comment type="similarity">
    <text evidence="2">Belongs to the ABC transporter superfamily.</text>
</comment>
<keyword evidence="8" id="KW-0408">Iron</keyword>
<keyword evidence="3" id="KW-0813">Transport</keyword>
<evidence type="ECO:0000256" key="7">
    <source>
        <dbReference type="ARBA" id="ARBA00022840"/>
    </source>
</evidence>
<dbReference type="Pfam" id="PF00005">
    <property type="entry name" value="ABC_tran"/>
    <property type="match status" value="1"/>
</dbReference>
<evidence type="ECO:0000313" key="13">
    <source>
        <dbReference type="Proteomes" id="UP000295719"/>
    </source>
</evidence>
<gene>
    <name evidence="12" type="ORF">EDC52_103443</name>
</gene>
<keyword evidence="13" id="KW-1185">Reference proteome</keyword>
<evidence type="ECO:0000256" key="10">
    <source>
        <dbReference type="ARBA" id="ARBA00023136"/>
    </source>
</evidence>
<evidence type="ECO:0000256" key="1">
    <source>
        <dbReference type="ARBA" id="ARBA00004202"/>
    </source>
</evidence>
<dbReference type="OrthoDB" id="5292475at2"/>
<dbReference type="InterPro" id="IPR027417">
    <property type="entry name" value="P-loop_NTPase"/>
</dbReference>
<keyword evidence="5" id="KW-0410">Iron transport</keyword>
<evidence type="ECO:0000256" key="6">
    <source>
        <dbReference type="ARBA" id="ARBA00022741"/>
    </source>
</evidence>
<protein>
    <submittedName>
        <fullName evidence="12">Iron complex transport system ATP-binding protein</fullName>
    </submittedName>
</protein>
<reference evidence="12 13" key="1">
    <citation type="submission" date="2019-03" db="EMBL/GenBank/DDBJ databases">
        <title>Genomic Encyclopedia of Type Strains, Phase IV (KMG-IV): sequencing the most valuable type-strain genomes for metagenomic binning, comparative biology and taxonomic classification.</title>
        <authorList>
            <person name="Goeker M."/>
        </authorList>
    </citation>
    <scope>NUCLEOTIDE SEQUENCE [LARGE SCALE GENOMIC DNA]</scope>
    <source>
        <strain evidence="12 13">DSM 19580</strain>
    </source>
</reference>
<dbReference type="InterPro" id="IPR051535">
    <property type="entry name" value="Siderophore_ABC-ATPase"/>
</dbReference>
<proteinExistence type="inferred from homology"/>
<organism evidence="12 13">
    <name type="scientific">Biostraticola tofi</name>
    <dbReference type="NCBI Taxonomy" id="466109"/>
    <lineage>
        <taxon>Bacteria</taxon>
        <taxon>Pseudomonadati</taxon>
        <taxon>Pseudomonadota</taxon>
        <taxon>Gammaproteobacteria</taxon>
        <taxon>Enterobacterales</taxon>
        <taxon>Bruguierivoracaceae</taxon>
        <taxon>Biostraticola</taxon>
    </lineage>
</organism>
<dbReference type="GO" id="GO:0016887">
    <property type="term" value="F:ATP hydrolysis activity"/>
    <property type="evidence" value="ECO:0007669"/>
    <property type="project" value="InterPro"/>
</dbReference>
<dbReference type="PANTHER" id="PTHR42771:SF2">
    <property type="entry name" value="IRON(3+)-HYDROXAMATE IMPORT ATP-BINDING PROTEIN FHUC"/>
    <property type="match status" value="1"/>
</dbReference>
<dbReference type="RefSeq" id="WP_131865092.1">
    <property type="nucleotide sequence ID" value="NZ_SMCR01000003.1"/>
</dbReference>
<evidence type="ECO:0000256" key="8">
    <source>
        <dbReference type="ARBA" id="ARBA00023004"/>
    </source>
</evidence>
<dbReference type="CDD" id="cd03214">
    <property type="entry name" value="ABC_Iron-Siderophores_B12_Hemin"/>
    <property type="match status" value="1"/>
</dbReference>
<evidence type="ECO:0000259" key="11">
    <source>
        <dbReference type="PROSITE" id="PS50893"/>
    </source>
</evidence>
<evidence type="ECO:0000256" key="5">
    <source>
        <dbReference type="ARBA" id="ARBA00022496"/>
    </source>
</evidence>
<dbReference type="SMART" id="SM00382">
    <property type="entry name" value="AAA"/>
    <property type="match status" value="1"/>
</dbReference>
<dbReference type="AlphaFoldDB" id="A0A4R3YZV2"/>
<sequence length="264" mass="28444">MNRLTPTLAARLSQVSFSYGHQAILHQVSLAVRPGEFLAIIGPNGCGKSTLLKLLAGLLRPSAGQVLIDGLDIAGFSRRQLAKRLALLAQSGGLPDGMLVSDLVSMGRYMHESWLKRQTPDDRRQVTRALQRMAIDTLADRPLGQLSGGQLQRARMAMTLAQDAPILLLDEPTNHLDLKHQYGVLDIARAEARAGRAVVAVLHDLTQASLYADRLILMHQGHIAAIGTPATVLTDDNIADVYGIRTRLVAVGKAVIPIPLGALE</sequence>
<dbReference type="Gene3D" id="3.40.50.300">
    <property type="entry name" value="P-loop containing nucleotide triphosphate hydrolases"/>
    <property type="match status" value="1"/>
</dbReference>
<dbReference type="PROSITE" id="PS50893">
    <property type="entry name" value="ABC_TRANSPORTER_2"/>
    <property type="match status" value="1"/>
</dbReference>
<dbReference type="InterPro" id="IPR017871">
    <property type="entry name" value="ABC_transporter-like_CS"/>
</dbReference>
<dbReference type="FunFam" id="3.40.50.300:FF:000134">
    <property type="entry name" value="Iron-enterobactin ABC transporter ATP-binding protein"/>
    <property type="match status" value="1"/>
</dbReference>
<comment type="subcellular location">
    <subcellularLocation>
        <location evidence="1">Cell membrane</location>
        <topology evidence="1">Peripheral membrane protein</topology>
    </subcellularLocation>
</comment>
<dbReference type="EMBL" id="SMCR01000003">
    <property type="protein sequence ID" value="TCV98351.1"/>
    <property type="molecule type" value="Genomic_DNA"/>
</dbReference>
<keyword evidence="6" id="KW-0547">Nucleotide-binding</keyword>